<dbReference type="Proteomes" id="UP000481327">
    <property type="component" value="Unassembled WGS sequence"/>
</dbReference>
<protein>
    <submittedName>
        <fullName evidence="1">Uncharacterized protein</fullName>
    </submittedName>
</protein>
<dbReference type="OrthoDB" id="7509707at2"/>
<comment type="caution">
    <text evidence="1">The sequence shown here is derived from an EMBL/GenBank/DDBJ whole genome shotgun (WGS) entry which is preliminary data.</text>
</comment>
<name>A0A7C9KVF2_9SPHN</name>
<evidence type="ECO:0000313" key="2">
    <source>
        <dbReference type="Proteomes" id="UP000481327"/>
    </source>
</evidence>
<gene>
    <name evidence="1" type="ORF">F3168_01205</name>
</gene>
<dbReference type="EMBL" id="WIOL01000001">
    <property type="protein sequence ID" value="MQT15882.1"/>
    <property type="molecule type" value="Genomic_DNA"/>
</dbReference>
<organism evidence="1 2">
    <name type="scientific">Sandarakinorhabdus fusca</name>
    <dbReference type="NCBI Taxonomy" id="1439888"/>
    <lineage>
        <taxon>Bacteria</taxon>
        <taxon>Pseudomonadati</taxon>
        <taxon>Pseudomonadota</taxon>
        <taxon>Alphaproteobacteria</taxon>
        <taxon>Sphingomonadales</taxon>
        <taxon>Sphingosinicellaceae</taxon>
        <taxon>Sandarakinorhabdus</taxon>
    </lineage>
</organism>
<reference evidence="1 2" key="1">
    <citation type="submission" date="2019-09" db="EMBL/GenBank/DDBJ databases">
        <title>Polymorphobacter sp. isolated from a lake in China.</title>
        <authorList>
            <person name="Liu Z."/>
        </authorList>
    </citation>
    <scope>NUCLEOTIDE SEQUENCE [LARGE SCALE GENOMIC DNA]</scope>
    <source>
        <strain evidence="1 2">D40P</strain>
    </source>
</reference>
<sequence length="137" mass="14944">MSIEPQRLRAAIQLVSGSAPLETECARLGRTLGVIEEVLPWLVLRCNAFEDAPAFATSFSTEAKRVALPATRRQTSRVSSVARLNAERHVEAALGTLIADNITRREIATAAEEQVATLAGLSEYPGVLSYIYYRKLA</sequence>
<accession>A0A7C9KVF2</accession>
<evidence type="ECO:0000313" key="1">
    <source>
        <dbReference type="EMBL" id="MQT15882.1"/>
    </source>
</evidence>
<keyword evidence="2" id="KW-1185">Reference proteome</keyword>
<dbReference type="RefSeq" id="WP_152576346.1">
    <property type="nucleotide sequence ID" value="NZ_JAATJI010000001.1"/>
</dbReference>
<proteinExistence type="predicted"/>
<dbReference type="AlphaFoldDB" id="A0A7C9KVF2"/>